<dbReference type="InterPro" id="IPR012337">
    <property type="entry name" value="RNaseH-like_sf"/>
</dbReference>
<evidence type="ECO:0000313" key="1">
    <source>
        <dbReference type="EMBL" id="CAH0402530.1"/>
    </source>
</evidence>
<dbReference type="EMBL" id="OU963913">
    <property type="protein sequence ID" value="CAH0402530.1"/>
    <property type="molecule type" value="Genomic_DNA"/>
</dbReference>
<evidence type="ECO:0000313" key="2">
    <source>
        <dbReference type="Proteomes" id="UP001153292"/>
    </source>
</evidence>
<evidence type="ECO:0008006" key="3">
    <source>
        <dbReference type="Google" id="ProtNLM"/>
    </source>
</evidence>
<reference evidence="1" key="1">
    <citation type="submission" date="2021-12" db="EMBL/GenBank/DDBJ databases">
        <authorList>
            <person name="King R."/>
        </authorList>
    </citation>
    <scope>NUCLEOTIDE SEQUENCE</scope>
</reference>
<sequence>MKSKEFGLQLDEATDSNDDTHLICYVRFLADNIIVEDLLFCKSIIGSAKAQDLYEIVDKFFTENCLDWKKCIGVCTDGARSMSGKCGGLQALIRKKTPNAMWTHSIIHREALASKSMSSELNQVLECVISVVNYIKTRPLKARLFKKLCIGMGAEYAALLYYCNSRWYSHGNVLFRVFELHEEISIFLYQERQENAKYFTETDFLLKLAYLCDVFEKLNNLNLSLQGNNTHILQLSE</sequence>
<dbReference type="PANTHER" id="PTHR45913">
    <property type="entry name" value="EPM2A-INTERACTING PROTEIN 1"/>
    <property type="match status" value="1"/>
</dbReference>
<protein>
    <recommendedName>
        <fullName evidence="3">DUF4371 domain-containing protein</fullName>
    </recommendedName>
</protein>
<name>A0ABN8B5Q7_CHISP</name>
<keyword evidence="2" id="KW-1185">Reference proteome</keyword>
<gene>
    <name evidence="1" type="ORF">CHILSU_LOCUS5771</name>
</gene>
<dbReference type="PANTHER" id="PTHR45913:SF19">
    <property type="entry name" value="LOW QUALITY PROTEIN: ZINC FINGER BED DOMAIN-CONTAINING PROTEIN 5-LIKE"/>
    <property type="match status" value="1"/>
</dbReference>
<dbReference type="Proteomes" id="UP001153292">
    <property type="component" value="Chromosome 20"/>
</dbReference>
<organism evidence="1 2">
    <name type="scientific">Chilo suppressalis</name>
    <name type="common">Asiatic rice borer moth</name>
    <dbReference type="NCBI Taxonomy" id="168631"/>
    <lineage>
        <taxon>Eukaryota</taxon>
        <taxon>Metazoa</taxon>
        <taxon>Ecdysozoa</taxon>
        <taxon>Arthropoda</taxon>
        <taxon>Hexapoda</taxon>
        <taxon>Insecta</taxon>
        <taxon>Pterygota</taxon>
        <taxon>Neoptera</taxon>
        <taxon>Endopterygota</taxon>
        <taxon>Lepidoptera</taxon>
        <taxon>Glossata</taxon>
        <taxon>Ditrysia</taxon>
        <taxon>Pyraloidea</taxon>
        <taxon>Crambidae</taxon>
        <taxon>Crambinae</taxon>
        <taxon>Chilo</taxon>
    </lineage>
</organism>
<dbReference type="SUPFAM" id="SSF53098">
    <property type="entry name" value="Ribonuclease H-like"/>
    <property type="match status" value="1"/>
</dbReference>
<proteinExistence type="predicted"/>
<accession>A0ABN8B5Q7</accession>